<dbReference type="RefSeq" id="WP_196271094.1">
    <property type="nucleotide sequence ID" value="NZ_JADQDO010000002.1"/>
</dbReference>
<dbReference type="GO" id="GO:0030246">
    <property type="term" value="F:carbohydrate binding"/>
    <property type="evidence" value="ECO:0007669"/>
    <property type="project" value="UniProtKB-KW"/>
</dbReference>
<dbReference type="InterPro" id="IPR012413">
    <property type="entry name" value="BA14K"/>
</dbReference>
<dbReference type="Proteomes" id="UP000599312">
    <property type="component" value="Unassembled WGS sequence"/>
</dbReference>
<keyword evidence="4" id="KW-0472">Membrane</keyword>
<evidence type="ECO:0000256" key="6">
    <source>
        <dbReference type="ARBA" id="ARBA00025321"/>
    </source>
</evidence>
<keyword evidence="4" id="KW-1003">Cell membrane</keyword>
<evidence type="ECO:0000313" key="9">
    <source>
        <dbReference type="Proteomes" id="UP000599312"/>
    </source>
</evidence>
<evidence type="ECO:0000256" key="7">
    <source>
        <dbReference type="SAM" id="SignalP"/>
    </source>
</evidence>
<dbReference type="EMBL" id="JADQDO010000002">
    <property type="protein sequence ID" value="MBF9233122.1"/>
    <property type="molecule type" value="Genomic_DNA"/>
</dbReference>
<evidence type="ECO:0000256" key="4">
    <source>
        <dbReference type="ARBA" id="ARBA00022475"/>
    </source>
</evidence>
<name>A0A931FP64_9HYPH</name>
<sequence>MRKAILTTLAAAALGSVSLLAAAASVEARPLSSDDLAALTQKADYTQYRVHHVRAHRVVHHRVAMHRVVVHRRVAMHRGHFVTYRRTVMTPRGRVFVATRRVWVGPRVAASSWRWRYPAYYASTWSPGYNVVTTGSIARVPPAWSGGEVLTTGSIARQTPRQYFSPMNQLGYEYGFVPGLGYLNTSLSPAVSGSIGAVTGPVVTGPETTGSIGLTTGAVGYGFARGSEFPQWAGQTWISYCSRRFPTYDRISDTFWGPDGQRHLCF</sequence>
<keyword evidence="7" id="KW-0732">Signal</keyword>
<keyword evidence="9" id="KW-1185">Reference proteome</keyword>
<keyword evidence="5" id="KW-0430">Lectin</keyword>
<dbReference type="AlphaFoldDB" id="A0A931FP64"/>
<gene>
    <name evidence="8" type="ORF">I2H38_06980</name>
</gene>
<accession>A0A931FP64</accession>
<organism evidence="8 9">
    <name type="scientific">Microvirga alba</name>
    <dbReference type="NCBI Taxonomy" id="2791025"/>
    <lineage>
        <taxon>Bacteria</taxon>
        <taxon>Pseudomonadati</taxon>
        <taxon>Pseudomonadota</taxon>
        <taxon>Alphaproteobacteria</taxon>
        <taxon>Hyphomicrobiales</taxon>
        <taxon>Methylobacteriaceae</taxon>
        <taxon>Microvirga</taxon>
    </lineage>
</organism>
<reference evidence="8" key="1">
    <citation type="submission" date="2020-11" db="EMBL/GenBank/DDBJ databases">
        <authorList>
            <person name="Kim M.K."/>
        </authorList>
    </citation>
    <scope>NUCLEOTIDE SEQUENCE</scope>
    <source>
        <strain evidence="8">BT350</strain>
    </source>
</reference>
<protein>
    <recommendedName>
        <fullName evidence="3">Lectin-like protein BA14k</fullName>
    </recommendedName>
</protein>
<dbReference type="GO" id="GO:0016020">
    <property type="term" value="C:membrane"/>
    <property type="evidence" value="ECO:0007669"/>
    <property type="project" value="UniProtKB-SubCell"/>
</dbReference>
<evidence type="ECO:0000256" key="3">
    <source>
        <dbReference type="ARBA" id="ARBA00020552"/>
    </source>
</evidence>
<comment type="function">
    <text evidence="6">Has immunoglobulin-binding and hemagglutination properties, and can bind to mannose. Essential for virulence. May be involved in LPS biosynthesis or polysaccharide transport.</text>
</comment>
<evidence type="ECO:0000256" key="2">
    <source>
        <dbReference type="ARBA" id="ARBA00010270"/>
    </source>
</evidence>
<comment type="similarity">
    <text evidence="2">Belongs to the BA14k family.</text>
</comment>
<comment type="subcellular location">
    <subcellularLocation>
        <location evidence="1">Membrane</location>
        <topology evidence="1">Single-pass membrane protein</topology>
    </subcellularLocation>
</comment>
<evidence type="ECO:0000256" key="5">
    <source>
        <dbReference type="ARBA" id="ARBA00022734"/>
    </source>
</evidence>
<proteinExistence type="inferred from homology"/>
<evidence type="ECO:0000313" key="8">
    <source>
        <dbReference type="EMBL" id="MBF9233122.1"/>
    </source>
</evidence>
<comment type="caution">
    <text evidence="8">The sequence shown here is derived from an EMBL/GenBank/DDBJ whole genome shotgun (WGS) entry which is preliminary data.</text>
</comment>
<feature type="chain" id="PRO_5037670813" description="Lectin-like protein BA14k" evidence="7">
    <location>
        <begin position="24"/>
        <end position="266"/>
    </location>
</feature>
<evidence type="ECO:0000256" key="1">
    <source>
        <dbReference type="ARBA" id="ARBA00004167"/>
    </source>
</evidence>
<dbReference type="Pfam" id="PF07886">
    <property type="entry name" value="BA14K"/>
    <property type="match status" value="1"/>
</dbReference>
<feature type="signal peptide" evidence="7">
    <location>
        <begin position="1"/>
        <end position="23"/>
    </location>
</feature>